<protein>
    <submittedName>
        <fullName evidence="1">Uncharacterized protein</fullName>
    </submittedName>
</protein>
<dbReference type="EMBL" id="QDFR01000013">
    <property type="protein sequence ID" value="PVE50149.1"/>
    <property type="molecule type" value="Genomic_DNA"/>
</dbReference>
<comment type="caution">
    <text evidence="1">The sequence shown here is derived from an EMBL/GenBank/DDBJ whole genome shotgun (WGS) entry which is preliminary data.</text>
</comment>
<proteinExistence type="predicted"/>
<evidence type="ECO:0000313" key="2">
    <source>
        <dbReference type="Proteomes" id="UP000244335"/>
    </source>
</evidence>
<organism evidence="1 2">
    <name type="scientific">Rhizobium rhizogenes</name>
    <name type="common">Agrobacterium rhizogenes</name>
    <dbReference type="NCBI Taxonomy" id="359"/>
    <lineage>
        <taxon>Bacteria</taxon>
        <taxon>Pseudomonadati</taxon>
        <taxon>Pseudomonadota</taxon>
        <taxon>Alphaproteobacteria</taxon>
        <taxon>Hyphomicrobiales</taxon>
        <taxon>Rhizobiaceae</taxon>
        <taxon>Rhizobium/Agrobacterium group</taxon>
        <taxon>Rhizobium</taxon>
    </lineage>
</organism>
<name>A0AA92BZE0_RHIRH</name>
<sequence length="105" mass="11967">MPFSGLMRQGLGPTEPFCFIGLLPRSYPHRQISFQGIALSTPILAGEKRVDLRLGFRLNRRSPTTDRNQNLWKSDRLKERLLKPLLDIGEPRIIVEGGQPFMPNP</sequence>
<dbReference type="AlphaFoldDB" id="A0AA92BZE0"/>
<evidence type="ECO:0000313" key="1">
    <source>
        <dbReference type="EMBL" id="PVE50149.1"/>
    </source>
</evidence>
<reference evidence="1 2" key="1">
    <citation type="submission" date="2018-04" db="EMBL/GenBank/DDBJ databases">
        <authorList>
            <person name="Hagen T."/>
        </authorList>
    </citation>
    <scope>NUCLEOTIDE SEQUENCE [LARGE SCALE GENOMIC DNA]</scope>
    <source>
        <strain evidence="1 2">TPD7009</strain>
    </source>
</reference>
<accession>A0AA92BZE0</accession>
<gene>
    <name evidence="1" type="ORF">DC430_22455</name>
</gene>
<dbReference type="Proteomes" id="UP000244335">
    <property type="component" value="Unassembled WGS sequence"/>
</dbReference>